<dbReference type="STRING" id="319970.RV00_GL000582"/>
<dbReference type="AlphaFoldDB" id="A0A1L8ST48"/>
<keyword evidence="2" id="KW-0238">DNA-binding</keyword>
<proteinExistence type="predicted"/>
<dbReference type="SMART" id="SM00866">
    <property type="entry name" value="UTRA"/>
    <property type="match status" value="1"/>
</dbReference>
<dbReference type="Pfam" id="PF00392">
    <property type="entry name" value="GntR"/>
    <property type="match status" value="1"/>
</dbReference>
<dbReference type="SUPFAM" id="SSF64288">
    <property type="entry name" value="Chorismate lyase-like"/>
    <property type="match status" value="1"/>
</dbReference>
<dbReference type="InterPro" id="IPR036388">
    <property type="entry name" value="WH-like_DNA-bd_sf"/>
</dbReference>
<keyword evidence="1" id="KW-0805">Transcription regulation</keyword>
<feature type="domain" description="HTH gntR-type" evidence="4">
    <location>
        <begin position="12"/>
        <end position="80"/>
    </location>
</feature>
<protein>
    <recommendedName>
        <fullName evidence="4">HTH gntR-type domain-containing protein</fullName>
    </recommendedName>
</protein>
<dbReference type="SUPFAM" id="SSF46785">
    <property type="entry name" value="Winged helix' DNA-binding domain"/>
    <property type="match status" value="1"/>
</dbReference>
<evidence type="ECO:0000256" key="2">
    <source>
        <dbReference type="ARBA" id="ARBA00023125"/>
    </source>
</evidence>
<dbReference type="Proteomes" id="UP000183700">
    <property type="component" value="Unassembled WGS sequence"/>
</dbReference>
<dbReference type="InterPro" id="IPR011663">
    <property type="entry name" value="UTRA"/>
</dbReference>
<dbReference type="InterPro" id="IPR050679">
    <property type="entry name" value="Bact_HTH_transcr_reg"/>
</dbReference>
<dbReference type="Pfam" id="PF07702">
    <property type="entry name" value="UTRA"/>
    <property type="match status" value="1"/>
</dbReference>
<dbReference type="SMART" id="SM00345">
    <property type="entry name" value="HTH_GNTR"/>
    <property type="match status" value="1"/>
</dbReference>
<dbReference type="CDD" id="cd07377">
    <property type="entry name" value="WHTH_GntR"/>
    <property type="match status" value="1"/>
</dbReference>
<dbReference type="PANTHER" id="PTHR44846:SF17">
    <property type="entry name" value="GNTR-FAMILY TRANSCRIPTIONAL REGULATOR"/>
    <property type="match status" value="1"/>
</dbReference>
<evidence type="ECO:0000313" key="5">
    <source>
        <dbReference type="EMBL" id="OJG35032.1"/>
    </source>
</evidence>
<dbReference type="Gene3D" id="3.40.1410.10">
    <property type="entry name" value="Chorismate lyase-like"/>
    <property type="match status" value="1"/>
</dbReference>
<dbReference type="GO" id="GO:0003677">
    <property type="term" value="F:DNA binding"/>
    <property type="evidence" value="ECO:0007669"/>
    <property type="project" value="UniProtKB-KW"/>
</dbReference>
<dbReference type="InterPro" id="IPR000524">
    <property type="entry name" value="Tscrpt_reg_HTH_GntR"/>
</dbReference>
<comment type="caution">
    <text evidence="5">The sequence shown here is derived from an EMBL/GenBank/DDBJ whole genome shotgun (WGS) entry which is preliminary data.</text>
</comment>
<name>A0A1L8ST48_9ENTE</name>
<dbReference type="PROSITE" id="PS50949">
    <property type="entry name" value="HTH_GNTR"/>
    <property type="match status" value="1"/>
</dbReference>
<dbReference type="RefSeq" id="WP_071862945.1">
    <property type="nucleotide sequence ID" value="NZ_JBHLVS010000016.1"/>
</dbReference>
<keyword evidence="3" id="KW-0804">Transcription</keyword>
<evidence type="ECO:0000256" key="3">
    <source>
        <dbReference type="ARBA" id="ARBA00023163"/>
    </source>
</evidence>
<evidence type="ECO:0000313" key="6">
    <source>
        <dbReference type="Proteomes" id="UP000183700"/>
    </source>
</evidence>
<accession>A0A1L8ST48</accession>
<dbReference type="InterPro" id="IPR036390">
    <property type="entry name" value="WH_DNA-bd_sf"/>
</dbReference>
<keyword evidence="6" id="KW-1185">Reference proteome</keyword>
<dbReference type="GO" id="GO:0045892">
    <property type="term" value="P:negative regulation of DNA-templated transcription"/>
    <property type="evidence" value="ECO:0007669"/>
    <property type="project" value="TreeGrafter"/>
</dbReference>
<sequence>MNHFFIDKDNPTPLYYQLQKTIIEKIDNGTYQEDESLPPETIIIKESGLSRTTVRQAIENLVNEGYLEKRRGIGTFVIPRKKHLWNLQELRSFQEEFETNGNKSSTKLLSIEKIKKNDELVKIFGNEVTDFYKIERLRFLNETPVIVVTTYVPVAYANGLEEDDLSNNSLFAIMKEKYDVKIGFAEKEFRAKKVEEEDSILLNIKNSEPIQHVETRTYDIGGTPVEYSISRDRGDISVYKIILKKSE</sequence>
<dbReference type="PANTHER" id="PTHR44846">
    <property type="entry name" value="MANNOSYL-D-GLYCERATE TRANSPORT/METABOLISM SYSTEM REPRESSOR MNGR-RELATED"/>
    <property type="match status" value="1"/>
</dbReference>
<organism evidence="5 6">
    <name type="scientific">Enterococcus devriesei</name>
    <dbReference type="NCBI Taxonomy" id="319970"/>
    <lineage>
        <taxon>Bacteria</taxon>
        <taxon>Bacillati</taxon>
        <taxon>Bacillota</taxon>
        <taxon>Bacilli</taxon>
        <taxon>Lactobacillales</taxon>
        <taxon>Enterococcaceae</taxon>
        <taxon>Enterococcus</taxon>
    </lineage>
</organism>
<dbReference type="PRINTS" id="PR00035">
    <property type="entry name" value="HTHGNTR"/>
</dbReference>
<dbReference type="Gene3D" id="1.10.10.10">
    <property type="entry name" value="Winged helix-like DNA-binding domain superfamily/Winged helix DNA-binding domain"/>
    <property type="match status" value="1"/>
</dbReference>
<evidence type="ECO:0000256" key="1">
    <source>
        <dbReference type="ARBA" id="ARBA00023015"/>
    </source>
</evidence>
<dbReference type="InterPro" id="IPR028978">
    <property type="entry name" value="Chorismate_lyase_/UTRA_dom_sf"/>
</dbReference>
<dbReference type="OrthoDB" id="9815017at2"/>
<gene>
    <name evidence="5" type="ORF">RV00_GL000582</name>
</gene>
<dbReference type="EMBL" id="JXKM01000010">
    <property type="protein sequence ID" value="OJG35032.1"/>
    <property type="molecule type" value="Genomic_DNA"/>
</dbReference>
<dbReference type="GO" id="GO:0003700">
    <property type="term" value="F:DNA-binding transcription factor activity"/>
    <property type="evidence" value="ECO:0007669"/>
    <property type="project" value="InterPro"/>
</dbReference>
<evidence type="ECO:0000259" key="4">
    <source>
        <dbReference type="PROSITE" id="PS50949"/>
    </source>
</evidence>
<reference evidence="5 6" key="1">
    <citation type="submission" date="2014-12" db="EMBL/GenBank/DDBJ databases">
        <title>Draft genome sequences of 29 type strains of Enterococci.</title>
        <authorList>
            <person name="Zhong Z."/>
            <person name="Sun Z."/>
            <person name="Liu W."/>
            <person name="Zhang W."/>
            <person name="Zhang H."/>
        </authorList>
    </citation>
    <scope>NUCLEOTIDE SEQUENCE [LARGE SCALE GENOMIC DNA]</scope>
    <source>
        <strain evidence="5 6">DSM 22802</strain>
    </source>
</reference>